<protein>
    <recommendedName>
        <fullName evidence="2 9">Transcription elongation factor GreA</fullName>
    </recommendedName>
    <alternativeName>
        <fullName evidence="8 9">Transcript cleavage factor GreA</fullName>
    </alternativeName>
</protein>
<dbReference type="Gene3D" id="3.10.50.30">
    <property type="entry name" value="Transcription elongation factor, GreA/GreB, C-terminal domain"/>
    <property type="match status" value="1"/>
</dbReference>
<dbReference type="EMBL" id="CP020991">
    <property type="protein sequence ID" value="AUO18931.1"/>
    <property type="molecule type" value="Genomic_DNA"/>
</dbReference>
<dbReference type="PIRSF" id="PIRSF006092">
    <property type="entry name" value="GreA_GreB"/>
    <property type="match status" value="1"/>
</dbReference>
<evidence type="ECO:0000256" key="3">
    <source>
        <dbReference type="ARBA" id="ARBA00023015"/>
    </source>
</evidence>
<dbReference type="FunFam" id="3.10.50.30:FF:000001">
    <property type="entry name" value="Transcription elongation factor GreA"/>
    <property type="match status" value="1"/>
</dbReference>
<keyword evidence="13" id="KW-0251">Elongation factor</keyword>
<keyword evidence="4 9" id="KW-0175">Coiled coil</keyword>
<dbReference type="PANTHER" id="PTHR30437:SF4">
    <property type="entry name" value="TRANSCRIPTION ELONGATION FACTOR GREA"/>
    <property type="match status" value="1"/>
</dbReference>
<keyword evidence="3 9" id="KW-0805">Transcription regulation</keyword>
<dbReference type="KEGG" id="mpec:B9O19_00748"/>
<dbReference type="SUPFAM" id="SSF54534">
    <property type="entry name" value="FKBP-like"/>
    <property type="match status" value="1"/>
</dbReference>
<dbReference type="Proteomes" id="UP000235589">
    <property type="component" value="Chromosome"/>
</dbReference>
<evidence type="ECO:0000256" key="9">
    <source>
        <dbReference type="HAMAP-Rule" id="MF_00105"/>
    </source>
</evidence>
<dbReference type="InterPro" id="IPR018151">
    <property type="entry name" value="TF_GreA/GreB_CS"/>
</dbReference>
<comment type="function">
    <text evidence="7 9 10">Necessary for efficient RNA polymerase transcription elongation past template-encoded arresting sites. The arresting sites in DNA have the property of trapping a certain fraction of elongating RNA polymerases that pass through, resulting in locked ternary complexes. Cleavage of the nascent transcript by cleavage factors such as GreA or GreB allows the resumption of elongation from the new 3'terminus. GreA releases sequences of 2 to 3 nucleotides.</text>
</comment>
<evidence type="ECO:0000256" key="4">
    <source>
        <dbReference type="ARBA" id="ARBA00023054"/>
    </source>
</evidence>
<dbReference type="InterPro" id="IPR036953">
    <property type="entry name" value="GreA/GreB_C_sf"/>
</dbReference>
<dbReference type="FunFam" id="1.10.287.180:FF:000001">
    <property type="entry name" value="Transcription elongation factor GreA"/>
    <property type="match status" value="1"/>
</dbReference>
<keyword evidence="13" id="KW-0648">Protein biosynthesis</keyword>
<dbReference type="AlphaFoldDB" id="A0A2K9P108"/>
<reference evidence="13 14" key="1">
    <citation type="submission" date="2017-04" db="EMBL/GenBank/DDBJ databases">
        <title>Monoglobus pectinilyticus 14 draft genome.</title>
        <authorList>
            <person name="Kim C."/>
            <person name="Rosendale D.I."/>
            <person name="Kelly W.J."/>
            <person name="Tannock G.W."/>
            <person name="Patchett M.L."/>
            <person name="Jordens J.Z."/>
        </authorList>
    </citation>
    <scope>NUCLEOTIDE SEQUENCE [LARGE SCALE GENOMIC DNA]</scope>
    <source>
        <strain evidence="13 14">14</strain>
    </source>
</reference>
<dbReference type="GeneID" id="98062172"/>
<gene>
    <name evidence="9" type="primary">greA</name>
    <name evidence="13" type="ORF">B9O19_00748</name>
</gene>
<evidence type="ECO:0000256" key="5">
    <source>
        <dbReference type="ARBA" id="ARBA00023125"/>
    </source>
</evidence>
<evidence type="ECO:0000259" key="11">
    <source>
        <dbReference type="Pfam" id="PF01272"/>
    </source>
</evidence>
<keyword evidence="6 9" id="KW-0804">Transcription</keyword>
<dbReference type="GO" id="GO:0032784">
    <property type="term" value="P:regulation of DNA-templated transcription elongation"/>
    <property type="evidence" value="ECO:0007669"/>
    <property type="project" value="UniProtKB-UniRule"/>
</dbReference>
<name>A0A2K9P108_9FIRM</name>
<evidence type="ECO:0000256" key="2">
    <source>
        <dbReference type="ARBA" id="ARBA00013729"/>
    </source>
</evidence>
<dbReference type="OrthoDB" id="9808774at2"/>
<evidence type="ECO:0000259" key="12">
    <source>
        <dbReference type="Pfam" id="PF03449"/>
    </source>
</evidence>
<dbReference type="Pfam" id="PF03449">
    <property type="entry name" value="GreA_GreB_N"/>
    <property type="match status" value="1"/>
</dbReference>
<evidence type="ECO:0000313" key="13">
    <source>
        <dbReference type="EMBL" id="AUO18931.1"/>
    </source>
</evidence>
<dbReference type="InterPro" id="IPR028624">
    <property type="entry name" value="Tscrpt_elong_fac_GreA/B"/>
</dbReference>
<accession>A0A2K9P108</accession>
<dbReference type="HAMAP" id="MF_00105">
    <property type="entry name" value="GreA_GreB"/>
    <property type="match status" value="1"/>
</dbReference>
<dbReference type="InterPro" id="IPR022691">
    <property type="entry name" value="Tscrpt_elong_fac_GreA/B_N"/>
</dbReference>
<dbReference type="Gene3D" id="1.10.287.180">
    <property type="entry name" value="Transcription elongation factor, GreA/GreB, N-terminal domain"/>
    <property type="match status" value="1"/>
</dbReference>
<evidence type="ECO:0000313" key="14">
    <source>
        <dbReference type="Proteomes" id="UP000235589"/>
    </source>
</evidence>
<dbReference type="InterPro" id="IPR001437">
    <property type="entry name" value="Tscrpt_elong_fac_GreA/B_C"/>
</dbReference>
<comment type="similarity">
    <text evidence="1 9 10">Belongs to the GreA/GreB family.</text>
</comment>
<dbReference type="InterPro" id="IPR006359">
    <property type="entry name" value="Tscrpt_elong_fac_GreA"/>
</dbReference>
<dbReference type="Pfam" id="PF01272">
    <property type="entry name" value="GreA_GreB"/>
    <property type="match status" value="1"/>
</dbReference>
<dbReference type="InterPro" id="IPR023459">
    <property type="entry name" value="Tscrpt_elong_fac_GreA/B_fam"/>
</dbReference>
<sequence length="157" mass="17480">MDNKQVKLTEDGLKQLEEELEYLKTKKRKEVSEKIKVALGFGDLSENSEYDEAKNEQAQVEARIVSVENMLKNAIVIDESERDTSKVELGATVTIHDIEFDEDITYKIVGSTEADPDEGRLSDESPLGKSLMGKAEGEMIDVDAPAGVIQYKILKIS</sequence>
<organism evidence="13 14">
    <name type="scientific">Monoglobus pectinilyticus</name>
    <dbReference type="NCBI Taxonomy" id="1981510"/>
    <lineage>
        <taxon>Bacteria</taxon>
        <taxon>Bacillati</taxon>
        <taxon>Bacillota</taxon>
        <taxon>Clostridia</taxon>
        <taxon>Monoglobales</taxon>
        <taxon>Monoglobaceae</taxon>
        <taxon>Monoglobus</taxon>
    </lineage>
</organism>
<evidence type="ECO:0000256" key="6">
    <source>
        <dbReference type="ARBA" id="ARBA00023163"/>
    </source>
</evidence>
<dbReference type="GO" id="GO:0003746">
    <property type="term" value="F:translation elongation factor activity"/>
    <property type="evidence" value="ECO:0007669"/>
    <property type="project" value="UniProtKB-KW"/>
</dbReference>
<evidence type="ECO:0000256" key="1">
    <source>
        <dbReference type="ARBA" id="ARBA00008213"/>
    </source>
</evidence>
<dbReference type="GO" id="GO:0070063">
    <property type="term" value="F:RNA polymerase binding"/>
    <property type="evidence" value="ECO:0007669"/>
    <property type="project" value="InterPro"/>
</dbReference>
<dbReference type="GO" id="GO:0003677">
    <property type="term" value="F:DNA binding"/>
    <property type="evidence" value="ECO:0007669"/>
    <property type="project" value="UniProtKB-UniRule"/>
</dbReference>
<evidence type="ECO:0000256" key="10">
    <source>
        <dbReference type="RuleBase" id="RU000556"/>
    </source>
</evidence>
<evidence type="ECO:0000256" key="8">
    <source>
        <dbReference type="ARBA" id="ARBA00030776"/>
    </source>
</evidence>
<proteinExistence type="inferred from homology"/>
<evidence type="ECO:0000256" key="7">
    <source>
        <dbReference type="ARBA" id="ARBA00024916"/>
    </source>
</evidence>
<dbReference type="RefSeq" id="WP_102365180.1">
    <property type="nucleotide sequence ID" value="NZ_CP020991.1"/>
</dbReference>
<dbReference type="SUPFAM" id="SSF46557">
    <property type="entry name" value="GreA transcript cleavage protein, N-terminal domain"/>
    <property type="match status" value="1"/>
</dbReference>
<feature type="domain" description="Transcription elongation factor GreA/GreB N-terminal" evidence="12">
    <location>
        <begin position="7"/>
        <end position="76"/>
    </location>
</feature>
<keyword evidence="14" id="KW-1185">Reference proteome</keyword>
<dbReference type="InterPro" id="IPR036805">
    <property type="entry name" value="Tscrpt_elong_fac_GreA/B_N_sf"/>
</dbReference>
<dbReference type="NCBIfam" id="TIGR01462">
    <property type="entry name" value="greA"/>
    <property type="match status" value="1"/>
</dbReference>
<feature type="coiled-coil region" evidence="9">
    <location>
        <begin position="6"/>
        <end position="70"/>
    </location>
</feature>
<dbReference type="PROSITE" id="PS00829">
    <property type="entry name" value="GREAB_1"/>
    <property type="match status" value="1"/>
</dbReference>
<keyword evidence="5 9" id="KW-0238">DNA-binding</keyword>
<dbReference type="PANTHER" id="PTHR30437">
    <property type="entry name" value="TRANSCRIPTION ELONGATION FACTOR GREA"/>
    <property type="match status" value="1"/>
</dbReference>
<dbReference type="GO" id="GO:0006354">
    <property type="term" value="P:DNA-templated transcription elongation"/>
    <property type="evidence" value="ECO:0007669"/>
    <property type="project" value="TreeGrafter"/>
</dbReference>
<feature type="domain" description="Transcription elongation factor GreA/GreB C-terminal" evidence="11">
    <location>
        <begin position="84"/>
        <end position="157"/>
    </location>
</feature>
<dbReference type="NCBIfam" id="NF001263">
    <property type="entry name" value="PRK00226.1-4"/>
    <property type="match status" value="1"/>
</dbReference>